<evidence type="ECO:0000313" key="2">
    <source>
        <dbReference type="EMBL" id="KAJ8895960.1"/>
    </source>
</evidence>
<comment type="caution">
    <text evidence="2">The sequence shown here is derived from an EMBL/GenBank/DDBJ whole genome shotgun (WGS) entry which is preliminary data.</text>
</comment>
<proteinExistence type="predicted"/>
<dbReference type="EMBL" id="JARBHB010000001">
    <property type="protein sequence ID" value="KAJ8895960.1"/>
    <property type="molecule type" value="Genomic_DNA"/>
</dbReference>
<evidence type="ECO:0000256" key="1">
    <source>
        <dbReference type="SAM" id="MobiDB-lite"/>
    </source>
</evidence>
<keyword evidence="3" id="KW-1185">Reference proteome</keyword>
<gene>
    <name evidence="2" type="ORF">PR048_001301</name>
</gene>
<dbReference type="Proteomes" id="UP001159363">
    <property type="component" value="Chromosome 1"/>
</dbReference>
<name>A0ABQ9IIG2_9NEOP</name>
<accession>A0ABQ9IIG2</accession>
<protein>
    <submittedName>
        <fullName evidence="2">Uncharacterized protein</fullName>
    </submittedName>
</protein>
<sequence length="457" mass="49964">MQLLRERGTFTADRSDCGAPKRCCTPELEEAVLHHVELMDEYAISCTCNGCCSQHRLGDAIKTILHIDGDTRKAARAIENKPMGMACKLEEDFINSFKVVATGAPYALKLQCDWPGTRAGMEPATEYRTGPITKPVMKSGNKLGGERCSATTTGAGWLAGRPPASRSRDAARAQAASARLRLAERAQLQLHRPLLTAMLHNTRFRKSSFKVRYNAGTRTSVAPVMAFPALYEISFHADFVPGQSHRSFRVLGVPRGYYLKRVDETEKDASILIIHPRSLLVPGRGEGLTPANRLRGGGVEDLLSLAPGARKMCSRPEHGLPSTIPLSSHLPSIYLFAKNEEAKKQKKEENGEEDDDVEDEEDVEGEEEDEEEELPEGEEELDEGEGRVSLLDIVCSWFHNSATLGYATRRAEAETLMWSGCSCCPPPPLLGELGLIPGGVALGVSHMRIVLDAVASL</sequence>
<evidence type="ECO:0000313" key="3">
    <source>
        <dbReference type="Proteomes" id="UP001159363"/>
    </source>
</evidence>
<organism evidence="2 3">
    <name type="scientific">Dryococelus australis</name>
    <dbReference type="NCBI Taxonomy" id="614101"/>
    <lineage>
        <taxon>Eukaryota</taxon>
        <taxon>Metazoa</taxon>
        <taxon>Ecdysozoa</taxon>
        <taxon>Arthropoda</taxon>
        <taxon>Hexapoda</taxon>
        <taxon>Insecta</taxon>
        <taxon>Pterygota</taxon>
        <taxon>Neoptera</taxon>
        <taxon>Polyneoptera</taxon>
        <taxon>Phasmatodea</taxon>
        <taxon>Verophasmatodea</taxon>
        <taxon>Anareolatae</taxon>
        <taxon>Phasmatidae</taxon>
        <taxon>Eurycanthinae</taxon>
        <taxon>Dryococelus</taxon>
    </lineage>
</organism>
<feature type="region of interest" description="Disordered" evidence="1">
    <location>
        <begin position="343"/>
        <end position="385"/>
    </location>
</feature>
<reference evidence="2 3" key="1">
    <citation type="submission" date="2023-02" db="EMBL/GenBank/DDBJ databases">
        <title>LHISI_Scaffold_Assembly.</title>
        <authorList>
            <person name="Stuart O.P."/>
            <person name="Cleave R."/>
            <person name="Magrath M.J.L."/>
            <person name="Mikheyev A.S."/>
        </authorList>
    </citation>
    <scope>NUCLEOTIDE SEQUENCE [LARGE SCALE GENOMIC DNA]</scope>
    <source>
        <strain evidence="2">Daus_M_001</strain>
        <tissue evidence="2">Leg muscle</tissue>
    </source>
</reference>
<feature type="compositionally biased region" description="Acidic residues" evidence="1">
    <location>
        <begin position="350"/>
        <end position="383"/>
    </location>
</feature>